<dbReference type="GO" id="GO:0003677">
    <property type="term" value="F:DNA binding"/>
    <property type="evidence" value="ECO:0007669"/>
    <property type="project" value="InterPro"/>
</dbReference>
<evidence type="ECO:0000313" key="3">
    <source>
        <dbReference type="Proteomes" id="UP000640052"/>
    </source>
</evidence>
<dbReference type="InterPro" id="IPR041664">
    <property type="entry name" value="AAA_16"/>
</dbReference>
<gene>
    <name evidence="2" type="ORF">Aph01nite_05490</name>
</gene>
<proteinExistence type="predicted"/>
<dbReference type="Pfam" id="PF13191">
    <property type="entry name" value="AAA_16"/>
    <property type="match status" value="1"/>
</dbReference>
<dbReference type="Gene3D" id="1.10.10.10">
    <property type="entry name" value="Winged helix-like DNA-binding domain superfamily/Winged helix DNA-binding domain"/>
    <property type="match status" value="1"/>
</dbReference>
<reference evidence="2" key="1">
    <citation type="submission" date="2021-01" db="EMBL/GenBank/DDBJ databases">
        <title>Whole genome shotgun sequence of Acrocarpospora phusangensis NBRC 108782.</title>
        <authorList>
            <person name="Komaki H."/>
            <person name="Tamura T."/>
        </authorList>
    </citation>
    <scope>NUCLEOTIDE SEQUENCE</scope>
    <source>
        <strain evidence="2">NBRC 108782</strain>
    </source>
</reference>
<evidence type="ECO:0000313" key="2">
    <source>
        <dbReference type="EMBL" id="GIH22239.1"/>
    </source>
</evidence>
<dbReference type="Pfam" id="PF25872">
    <property type="entry name" value="HTH_77"/>
    <property type="match status" value="1"/>
</dbReference>
<dbReference type="PROSITE" id="PS50043">
    <property type="entry name" value="HTH_LUXR_2"/>
    <property type="match status" value="1"/>
</dbReference>
<keyword evidence="3" id="KW-1185">Reference proteome</keyword>
<dbReference type="Proteomes" id="UP000640052">
    <property type="component" value="Unassembled WGS sequence"/>
</dbReference>
<dbReference type="RefSeq" id="WP_204039092.1">
    <property type="nucleotide sequence ID" value="NZ_BOOA01000003.1"/>
</dbReference>
<dbReference type="EMBL" id="BOOA01000003">
    <property type="protein sequence ID" value="GIH22239.1"/>
    <property type="molecule type" value="Genomic_DNA"/>
</dbReference>
<dbReference type="Gene3D" id="3.40.50.300">
    <property type="entry name" value="P-loop containing nucleotide triphosphate hydrolases"/>
    <property type="match status" value="1"/>
</dbReference>
<dbReference type="Pfam" id="PF00196">
    <property type="entry name" value="GerE"/>
    <property type="match status" value="1"/>
</dbReference>
<evidence type="ECO:0000259" key="1">
    <source>
        <dbReference type="PROSITE" id="PS50043"/>
    </source>
</evidence>
<dbReference type="SUPFAM" id="SSF46894">
    <property type="entry name" value="C-terminal effector domain of the bipartite response regulators"/>
    <property type="match status" value="1"/>
</dbReference>
<feature type="domain" description="HTH luxR-type" evidence="1">
    <location>
        <begin position="344"/>
        <end position="408"/>
    </location>
</feature>
<dbReference type="AlphaFoldDB" id="A0A919Q6Q7"/>
<dbReference type="InterPro" id="IPR016032">
    <property type="entry name" value="Sig_transdc_resp-reg_C-effctor"/>
</dbReference>
<dbReference type="PANTHER" id="PTHR47691:SF3">
    <property type="entry name" value="HTH-TYPE TRANSCRIPTIONAL REGULATOR RV0890C-RELATED"/>
    <property type="match status" value="1"/>
</dbReference>
<dbReference type="GO" id="GO:0006355">
    <property type="term" value="P:regulation of DNA-templated transcription"/>
    <property type="evidence" value="ECO:0007669"/>
    <property type="project" value="InterPro"/>
</dbReference>
<dbReference type="InterPro" id="IPR000792">
    <property type="entry name" value="Tscrpt_reg_LuxR_C"/>
</dbReference>
<dbReference type="PRINTS" id="PR00038">
    <property type="entry name" value="HTHLUXR"/>
</dbReference>
<dbReference type="InterPro" id="IPR058852">
    <property type="entry name" value="HTH_77"/>
</dbReference>
<dbReference type="InterPro" id="IPR036388">
    <property type="entry name" value="WH-like_DNA-bd_sf"/>
</dbReference>
<dbReference type="PANTHER" id="PTHR47691">
    <property type="entry name" value="REGULATOR-RELATED"/>
    <property type="match status" value="1"/>
</dbReference>
<dbReference type="InterPro" id="IPR027417">
    <property type="entry name" value="P-loop_NTPase"/>
</dbReference>
<dbReference type="CDD" id="cd06170">
    <property type="entry name" value="LuxR_C_like"/>
    <property type="match status" value="1"/>
</dbReference>
<organism evidence="2 3">
    <name type="scientific">Acrocarpospora phusangensis</name>
    <dbReference type="NCBI Taxonomy" id="1070424"/>
    <lineage>
        <taxon>Bacteria</taxon>
        <taxon>Bacillati</taxon>
        <taxon>Actinomycetota</taxon>
        <taxon>Actinomycetes</taxon>
        <taxon>Streptosporangiales</taxon>
        <taxon>Streptosporangiaceae</taxon>
        <taxon>Acrocarpospora</taxon>
    </lineage>
</organism>
<name>A0A919Q6Q7_9ACTN</name>
<protein>
    <recommendedName>
        <fullName evidence="1">HTH luxR-type domain-containing protein</fullName>
    </recommendedName>
</protein>
<dbReference type="SMART" id="SM00421">
    <property type="entry name" value="HTH_LUXR"/>
    <property type="match status" value="1"/>
</dbReference>
<sequence>MRSPATEKPGPIPALASVIGRDTELDALRRQLRNPALRLLTVTGPPGVGKSRLVAALYPDLRAEFGDGVRFADLAAEPYPPGRPDGLEGLDGLAGGDRELLLVIDHGDRVLAELTRAVTKLLACRRGLRVVLCCREPARVYGERLFPLHPLQVPGPHPPDDLTELGGIASVRLLLDRATATRPDLVLTPDNRQVITELSDRLDGLPLAIELAAARLRLFHPLALLNRLRSGLDILYGNAPHRLSHHRSMSAAIAWTYESLAEHERRLLRRLAVLDRGFDLAAAESAGDLDGGDLHDALQRLAERGLLAVADHADGEPHFTLLNTIRMFALEETAGSTEPAPPSTGEPGAGLTRREHQVAVLVAQGLTNRQIARRLGIAEWTAVNHVRNVMRKLDCSSRVHVAGMISHGREFRQVSGR</sequence>
<accession>A0A919Q6Q7</accession>
<dbReference type="SUPFAM" id="SSF52540">
    <property type="entry name" value="P-loop containing nucleoside triphosphate hydrolases"/>
    <property type="match status" value="1"/>
</dbReference>
<comment type="caution">
    <text evidence="2">The sequence shown here is derived from an EMBL/GenBank/DDBJ whole genome shotgun (WGS) entry which is preliminary data.</text>
</comment>